<evidence type="ECO:0008006" key="12">
    <source>
        <dbReference type="Google" id="ProtNLM"/>
    </source>
</evidence>
<dbReference type="Gene3D" id="1.10.10.60">
    <property type="entry name" value="Homeodomain-like"/>
    <property type="match status" value="2"/>
</dbReference>
<proteinExistence type="predicted"/>
<dbReference type="PROSITE" id="PS51294">
    <property type="entry name" value="HTH_MYB"/>
    <property type="match status" value="2"/>
</dbReference>
<dbReference type="SMART" id="SM00717">
    <property type="entry name" value="SANT"/>
    <property type="match status" value="2"/>
</dbReference>
<evidence type="ECO:0000256" key="6">
    <source>
        <dbReference type="ARBA" id="ARBA00023242"/>
    </source>
</evidence>
<keyword evidence="4" id="KW-0238">DNA-binding</keyword>
<dbReference type="PROSITE" id="PS50090">
    <property type="entry name" value="MYB_LIKE"/>
    <property type="match status" value="2"/>
</dbReference>
<dbReference type="FunFam" id="1.10.10.60:FF:000001">
    <property type="entry name" value="MYB-related transcription factor"/>
    <property type="match status" value="1"/>
</dbReference>
<evidence type="ECO:0000256" key="5">
    <source>
        <dbReference type="ARBA" id="ARBA00023163"/>
    </source>
</evidence>
<dbReference type="GO" id="GO:0000976">
    <property type="term" value="F:transcription cis-regulatory region binding"/>
    <property type="evidence" value="ECO:0007669"/>
    <property type="project" value="UniProtKB-ARBA"/>
</dbReference>
<comment type="subcellular location">
    <subcellularLocation>
        <location evidence="1">Nucleus</location>
    </subcellularLocation>
</comment>
<keyword evidence="3" id="KW-0805">Transcription regulation</keyword>
<dbReference type="GO" id="GO:1901141">
    <property type="term" value="P:regulation of lignin biosynthetic process"/>
    <property type="evidence" value="ECO:0007669"/>
    <property type="project" value="UniProtKB-ARBA"/>
</dbReference>
<evidence type="ECO:0000256" key="2">
    <source>
        <dbReference type="ARBA" id="ARBA00022737"/>
    </source>
</evidence>
<organism evidence="10 11">
    <name type="scientific">Panicum virgatum</name>
    <name type="common">Blackwell switchgrass</name>
    <dbReference type="NCBI Taxonomy" id="38727"/>
    <lineage>
        <taxon>Eukaryota</taxon>
        <taxon>Viridiplantae</taxon>
        <taxon>Streptophyta</taxon>
        <taxon>Embryophyta</taxon>
        <taxon>Tracheophyta</taxon>
        <taxon>Spermatophyta</taxon>
        <taxon>Magnoliopsida</taxon>
        <taxon>Liliopsida</taxon>
        <taxon>Poales</taxon>
        <taxon>Poaceae</taxon>
        <taxon>PACMAD clade</taxon>
        <taxon>Panicoideae</taxon>
        <taxon>Panicodae</taxon>
        <taxon>Paniceae</taxon>
        <taxon>Panicinae</taxon>
        <taxon>Panicum</taxon>
        <taxon>Panicum sect. Hiantes</taxon>
    </lineage>
</organism>
<keyword evidence="11" id="KW-1185">Reference proteome</keyword>
<dbReference type="Pfam" id="PF00249">
    <property type="entry name" value="Myb_DNA-binding"/>
    <property type="match status" value="2"/>
</dbReference>
<dbReference type="PANTHER" id="PTHR47995">
    <property type="entry name" value="TRANSCRIPTION FACTOR MYB33-RELATED"/>
    <property type="match status" value="1"/>
</dbReference>
<dbReference type="EMBL" id="CM029043">
    <property type="protein sequence ID" value="KAG2613699.1"/>
    <property type="molecule type" value="Genomic_DNA"/>
</dbReference>
<evidence type="ECO:0000256" key="1">
    <source>
        <dbReference type="ARBA" id="ARBA00004123"/>
    </source>
</evidence>
<evidence type="ECO:0000313" key="10">
    <source>
        <dbReference type="EMBL" id="KAG2613699.1"/>
    </source>
</evidence>
<evidence type="ECO:0000256" key="4">
    <source>
        <dbReference type="ARBA" id="ARBA00023125"/>
    </source>
</evidence>
<dbReference type="GO" id="GO:0005634">
    <property type="term" value="C:nucleus"/>
    <property type="evidence" value="ECO:0007669"/>
    <property type="project" value="UniProtKB-SubCell"/>
</dbReference>
<name>A0A8T0U0G0_PANVG</name>
<dbReference type="PANTHER" id="PTHR47995:SF21">
    <property type="entry name" value="OS06G0679400 PROTEIN"/>
    <property type="match status" value="1"/>
</dbReference>
<dbReference type="InterPro" id="IPR001345">
    <property type="entry name" value="PG/BPGM_mutase_AS"/>
</dbReference>
<evidence type="ECO:0000313" key="11">
    <source>
        <dbReference type="Proteomes" id="UP000823388"/>
    </source>
</evidence>
<evidence type="ECO:0000259" key="9">
    <source>
        <dbReference type="PROSITE" id="PS51294"/>
    </source>
</evidence>
<keyword evidence="5" id="KW-0804">Transcription</keyword>
<sequence length="419" mass="45186">MARSGGGVEAGGGLKKGPWTQAEDKLLVDHVRRHGEGNWNAVRRETGLQRCGKSCRLRWANHLRPNLRKGPFSPEEERQILRLHGLIGNKWARISSHLPGRTDNEIKNYWNTRLKRRQRAGLPLYPPDIEQEIALLRAQNVNPLADADGNASASASGSFPPPLLYDASNPFALPPTVPSPSPSPSGSYSPLMINQNYPLLNQMQGMQQAFHHHLASQQSPQPVFHQADGGAAALGHVGFVSSGQPPLPTRQPQAAELPSNQFDTSSSCSGGGLLESLLLGDDRLPRHHPTMVKVSSMPALSYREPVSSRLPVHGAAGSDSDGTSHCLPGEDMHHGATWNFTFEDVKPMKRRTPSEAGIADMFGVAAPGSVPGEWFGACGGSTAPSPGPSSAVTDDEFSLEMQQFMSLLPLSIDEHSWNA</sequence>
<dbReference type="InterPro" id="IPR017930">
    <property type="entry name" value="Myb_dom"/>
</dbReference>
<feature type="region of interest" description="Disordered" evidence="7">
    <location>
        <begin position="310"/>
        <end position="330"/>
    </location>
</feature>
<feature type="domain" description="Myb-like" evidence="8">
    <location>
        <begin position="11"/>
        <end position="63"/>
    </location>
</feature>
<dbReference type="PROSITE" id="PS00175">
    <property type="entry name" value="PG_MUTASE"/>
    <property type="match status" value="1"/>
</dbReference>
<reference evidence="10" key="1">
    <citation type="submission" date="2020-05" db="EMBL/GenBank/DDBJ databases">
        <title>WGS assembly of Panicum virgatum.</title>
        <authorList>
            <person name="Lovell J.T."/>
            <person name="Jenkins J."/>
            <person name="Shu S."/>
            <person name="Juenger T.E."/>
            <person name="Schmutz J."/>
        </authorList>
    </citation>
    <scope>NUCLEOTIDE SEQUENCE</scope>
    <source>
        <strain evidence="10">AP13</strain>
    </source>
</reference>
<gene>
    <name evidence="10" type="ORF">PVAP13_4KG405500</name>
</gene>
<dbReference type="CDD" id="cd00167">
    <property type="entry name" value="SANT"/>
    <property type="match status" value="2"/>
</dbReference>
<dbReference type="InterPro" id="IPR001005">
    <property type="entry name" value="SANT/Myb"/>
</dbReference>
<dbReference type="GO" id="GO:0003824">
    <property type="term" value="F:catalytic activity"/>
    <property type="evidence" value="ECO:0007669"/>
    <property type="project" value="InterPro"/>
</dbReference>
<protein>
    <recommendedName>
        <fullName evidence="12">Transcription factor GAMYB</fullName>
    </recommendedName>
</protein>
<dbReference type="GO" id="GO:0003700">
    <property type="term" value="F:DNA-binding transcription factor activity"/>
    <property type="evidence" value="ECO:0007669"/>
    <property type="project" value="UniProtKB-ARBA"/>
</dbReference>
<keyword evidence="2" id="KW-0677">Repeat</keyword>
<accession>A0A8T0U0G0</accession>
<feature type="domain" description="Myb-like" evidence="8">
    <location>
        <begin position="64"/>
        <end position="114"/>
    </location>
</feature>
<dbReference type="Proteomes" id="UP000823388">
    <property type="component" value="Chromosome 4K"/>
</dbReference>
<dbReference type="AlphaFoldDB" id="A0A8T0U0G0"/>
<feature type="region of interest" description="Disordered" evidence="7">
    <location>
        <begin position="242"/>
        <end position="266"/>
    </location>
</feature>
<evidence type="ECO:0000256" key="7">
    <source>
        <dbReference type="SAM" id="MobiDB-lite"/>
    </source>
</evidence>
<comment type="caution">
    <text evidence="10">The sequence shown here is derived from an EMBL/GenBank/DDBJ whole genome shotgun (WGS) entry which is preliminary data.</text>
</comment>
<evidence type="ECO:0000256" key="3">
    <source>
        <dbReference type="ARBA" id="ARBA00023015"/>
    </source>
</evidence>
<keyword evidence="6" id="KW-0539">Nucleus</keyword>
<dbReference type="SUPFAM" id="SSF46689">
    <property type="entry name" value="Homeodomain-like"/>
    <property type="match status" value="1"/>
</dbReference>
<dbReference type="OrthoDB" id="2143914at2759"/>
<dbReference type="InterPro" id="IPR009057">
    <property type="entry name" value="Homeodomain-like_sf"/>
</dbReference>
<feature type="domain" description="HTH myb-type" evidence="9">
    <location>
        <begin position="14"/>
        <end position="63"/>
    </location>
</feature>
<feature type="domain" description="HTH myb-type" evidence="9">
    <location>
        <begin position="64"/>
        <end position="118"/>
    </location>
</feature>
<evidence type="ECO:0000259" key="8">
    <source>
        <dbReference type="PROSITE" id="PS50090"/>
    </source>
</evidence>